<evidence type="ECO:0000313" key="2">
    <source>
        <dbReference type="Proteomes" id="UP000739538"/>
    </source>
</evidence>
<reference evidence="1" key="2">
    <citation type="journal article" date="2021" name="Microbiome">
        <title>Successional dynamics and alternative stable states in a saline activated sludge microbial community over 9 years.</title>
        <authorList>
            <person name="Wang Y."/>
            <person name="Ye J."/>
            <person name="Ju F."/>
            <person name="Liu L."/>
            <person name="Boyd J.A."/>
            <person name="Deng Y."/>
            <person name="Parks D.H."/>
            <person name="Jiang X."/>
            <person name="Yin X."/>
            <person name="Woodcroft B.J."/>
            <person name="Tyson G.W."/>
            <person name="Hugenholtz P."/>
            <person name="Polz M.F."/>
            <person name="Zhang T."/>
        </authorList>
    </citation>
    <scope>NUCLEOTIDE SEQUENCE</scope>
    <source>
        <strain evidence="1">HKST-UBA02</strain>
    </source>
</reference>
<sequence>MQSEIAHQRDEAARTQRRLPLPPNRVHGWRNVVGIAALLVASSLASPRTSYASFVVSPMEHHLTIGAGSRESAVLSIRNSGDRPLSLRLYLSDSVFDFDGGEQDIPLDRLDRSCAPWVHLASDLLDLAPGEMRQIDLDVAPAEDAVGSYWTKLYIEEVSVPQPMVEEHQGRRYEVFMRQRMGVRIFVDIEGTAVRDLIVTNVNVELRDEGNTEVVLIAENTGNSFLNCSGWFELRTSRGERVDTLRPEADGRFLVFPGGSRMVTAQVPPDLGPGTYTVLAVVDYGGENLIAGEQVLTVSPSQTRTTPVVASGAP</sequence>
<dbReference type="Proteomes" id="UP000739538">
    <property type="component" value="Unassembled WGS sequence"/>
</dbReference>
<organism evidence="1 2">
    <name type="scientific">Eiseniibacteriota bacterium</name>
    <dbReference type="NCBI Taxonomy" id="2212470"/>
    <lineage>
        <taxon>Bacteria</taxon>
        <taxon>Candidatus Eiseniibacteriota</taxon>
    </lineage>
</organism>
<proteinExistence type="predicted"/>
<dbReference type="EMBL" id="JAGQHS010000008">
    <property type="protein sequence ID" value="MCA9754708.1"/>
    <property type="molecule type" value="Genomic_DNA"/>
</dbReference>
<accession>A0A956N9A6</accession>
<comment type="caution">
    <text evidence="1">The sequence shown here is derived from an EMBL/GenBank/DDBJ whole genome shotgun (WGS) entry which is preliminary data.</text>
</comment>
<gene>
    <name evidence="1" type="ORF">KDA27_02820</name>
</gene>
<dbReference type="AlphaFoldDB" id="A0A956N9A6"/>
<evidence type="ECO:0000313" key="1">
    <source>
        <dbReference type="EMBL" id="MCA9754708.1"/>
    </source>
</evidence>
<protein>
    <submittedName>
        <fullName evidence="1">Uncharacterized protein</fullName>
    </submittedName>
</protein>
<name>A0A956N9A6_UNCEI</name>
<reference evidence="1" key="1">
    <citation type="submission" date="2020-04" db="EMBL/GenBank/DDBJ databases">
        <authorList>
            <person name="Zhang T."/>
        </authorList>
    </citation>
    <scope>NUCLEOTIDE SEQUENCE</scope>
    <source>
        <strain evidence="1">HKST-UBA02</strain>
    </source>
</reference>